<dbReference type="Gene3D" id="3.40.50.300">
    <property type="entry name" value="P-loop containing nucleotide triphosphate hydrolases"/>
    <property type="match status" value="1"/>
</dbReference>
<keyword evidence="1" id="KW-0677">Repeat</keyword>
<accession>A0AAD7AW24</accession>
<evidence type="ECO:0000256" key="1">
    <source>
        <dbReference type="ARBA" id="ARBA00022737"/>
    </source>
</evidence>
<dbReference type="Proteomes" id="UP001218218">
    <property type="component" value="Unassembled WGS sequence"/>
</dbReference>
<protein>
    <recommendedName>
        <fullName evidence="2">NACHT domain-containing protein</fullName>
    </recommendedName>
</protein>
<dbReference type="AlphaFoldDB" id="A0AAD7AW24"/>
<feature type="non-terminal residue" evidence="3">
    <location>
        <position position="341"/>
    </location>
</feature>
<dbReference type="EMBL" id="JARIHO010000001">
    <property type="protein sequence ID" value="KAJ7369096.1"/>
    <property type="molecule type" value="Genomic_DNA"/>
</dbReference>
<name>A0AAD7AW24_9AGAR</name>
<dbReference type="Pfam" id="PF24883">
    <property type="entry name" value="NPHP3_N"/>
    <property type="match status" value="1"/>
</dbReference>
<dbReference type="SUPFAM" id="SSF52540">
    <property type="entry name" value="P-loop containing nucleoside triphosphate hydrolases"/>
    <property type="match status" value="1"/>
</dbReference>
<evidence type="ECO:0000313" key="4">
    <source>
        <dbReference type="Proteomes" id="UP001218218"/>
    </source>
</evidence>
<feature type="domain" description="NACHT" evidence="2">
    <location>
        <begin position="205"/>
        <end position="341"/>
    </location>
</feature>
<reference evidence="3" key="1">
    <citation type="submission" date="2023-03" db="EMBL/GenBank/DDBJ databases">
        <title>Massive genome expansion in bonnet fungi (Mycena s.s.) driven by repeated elements and novel gene families across ecological guilds.</title>
        <authorList>
            <consortium name="Lawrence Berkeley National Laboratory"/>
            <person name="Harder C.B."/>
            <person name="Miyauchi S."/>
            <person name="Viragh M."/>
            <person name="Kuo A."/>
            <person name="Thoen E."/>
            <person name="Andreopoulos B."/>
            <person name="Lu D."/>
            <person name="Skrede I."/>
            <person name="Drula E."/>
            <person name="Henrissat B."/>
            <person name="Morin E."/>
            <person name="Kohler A."/>
            <person name="Barry K."/>
            <person name="LaButti K."/>
            <person name="Morin E."/>
            <person name="Salamov A."/>
            <person name="Lipzen A."/>
            <person name="Mereny Z."/>
            <person name="Hegedus B."/>
            <person name="Baldrian P."/>
            <person name="Stursova M."/>
            <person name="Weitz H."/>
            <person name="Taylor A."/>
            <person name="Grigoriev I.V."/>
            <person name="Nagy L.G."/>
            <person name="Martin F."/>
            <person name="Kauserud H."/>
        </authorList>
    </citation>
    <scope>NUCLEOTIDE SEQUENCE</scope>
    <source>
        <strain evidence="3">CBHHK002</strain>
    </source>
</reference>
<organism evidence="3 4">
    <name type="scientific">Mycena albidolilacea</name>
    <dbReference type="NCBI Taxonomy" id="1033008"/>
    <lineage>
        <taxon>Eukaryota</taxon>
        <taxon>Fungi</taxon>
        <taxon>Dikarya</taxon>
        <taxon>Basidiomycota</taxon>
        <taxon>Agaricomycotina</taxon>
        <taxon>Agaricomycetes</taxon>
        <taxon>Agaricomycetidae</taxon>
        <taxon>Agaricales</taxon>
        <taxon>Marasmiineae</taxon>
        <taxon>Mycenaceae</taxon>
        <taxon>Mycena</taxon>
    </lineage>
</organism>
<evidence type="ECO:0000313" key="3">
    <source>
        <dbReference type="EMBL" id="KAJ7369096.1"/>
    </source>
</evidence>
<dbReference type="CDD" id="cd21037">
    <property type="entry name" value="MLKL_NTD"/>
    <property type="match status" value="1"/>
</dbReference>
<proteinExistence type="predicted"/>
<dbReference type="PROSITE" id="PS50837">
    <property type="entry name" value="NACHT"/>
    <property type="match status" value="1"/>
</dbReference>
<dbReference type="InterPro" id="IPR027417">
    <property type="entry name" value="P-loop_NTPase"/>
</dbReference>
<evidence type="ECO:0000259" key="2">
    <source>
        <dbReference type="PROSITE" id="PS50837"/>
    </source>
</evidence>
<dbReference type="InterPro" id="IPR059179">
    <property type="entry name" value="MLKL-like_MCAfunc"/>
</dbReference>
<sequence length="341" mass="37246">MAATPPLASARGTQVLDSIVTVLSLAKAGVTGIGLPVEPVVNGVYELAQKISTMKSNKEGLAALEKSLTNLAAIDISGADGDLKDRLEAISSKFRARAEKCKLLGGKSRINRLFRSQKDKEEIAEIRELIAADIHEFTFSGNISIEKLVRDLLLKADKNILEKLKSSPARYNAANTPEKCMDGTRVDIINNIVSRLVDPPDPDQRVVILSGSAGSGKSTIAKSVASILAEQKNVLAASFFFAWDTAERNHIKSLPTTLAQQLADYDDRFCRLLVKLITEDRTGILDMDPHLQFQKLVVELLAQMPPIQTPWIICLDALDECGKDRGALCLRWLSDNMGKIP</sequence>
<gene>
    <name evidence="3" type="ORF">DFH08DRAFT_929038</name>
</gene>
<dbReference type="InterPro" id="IPR007111">
    <property type="entry name" value="NACHT_NTPase"/>
</dbReference>
<dbReference type="InterPro" id="IPR056884">
    <property type="entry name" value="NPHP3-like_N"/>
</dbReference>
<keyword evidence="4" id="KW-1185">Reference proteome</keyword>
<comment type="caution">
    <text evidence="3">The sequence shown here is derived from an EMBL/GenBank/DDBJ whole genome shotgun (WGS) entry which is preliminary data.</text>
</comment>